<accession>A0A8T0NQP6</accession>
<keyword evidence="7" id="KW-1133">Transmembrane helix</keyword>
<keyword evidence="10" id="KW-1185">Reference proteome</keyword>
<evidence type="ECO:0000259" key="8">
    <source>
        <dbReference type="PROSITE" id="PS51999"/>
    </source>
</evidence>
<keyword evidence="7" id="KW-0472">Membrane</keyword>
<evidence type="ECO:0000256" key="6">
    <source>
        <dbReference type="SAM" id="MobiDB-lite"/>
    </source>
</evidence>
<evidence type="ECO:0000313" key="9">
    <source>
        <dbReference type="EMBL" id="KAG2552271.1"/>
    </source>
</evidence>
<reference evidence="9" key="1">
    <citation type="submission" date="2020-05" db="EMBL/GenBank/DDBJ databases">
        <title>WGS assembly of Panicum virgatum.</title>
        <authorList>
            <person name="Lovell J.T."/>
            <person name="Jenkins J."/>
            <person name="Shu S."/>
            <person name="Juenger T.E."/>
            <person name="Schmutz J."/>
        </authorList>
    </citation>
    <scope>NUCLEOTIDE SEQUENCE</scope>
    <source>
        <strain evidence="9">AP13</strain>
    </source>
</reference>
<evidence type="ECO:0000256" key="2">
    <source>
        <dbReference type="ARBA" id="ARBA00022771"/>
    </source>
</evidence>
<gene>
    <name evidence="9" type="ORF">PVAP13_9KG089800</name>
</gene>
<feature type="transmembrane region" description="Helical" evidence="7">
    <location>
        <begin position="152"/>
        <end position="173"/>
    </location>
</feature>
<feature type="domain" description="GRF-type" evidence="8">
    <location>
        <begin position="40"/>
        <end position="82"/>
    </location>
</feature>
<dbReference type="Proteomes" id="UP000823388">
    <property type="component" value="Chromosome 9K"/>
</dbReference>
<dbReference type="PANTHER" id="PTHR33248">
    <property type="entry name" value="ZINC ION-BINDING PROTEIN"/>
    <property type="match status" value="1"/>
</dbReference>
<feature type="region of interest" description="Disordered" evidence="6">
    <location>
        <begin position="1"/>
        <end position="30"/>
    </location>
</feature>
<protein>
    <recommendedName>
        <fullName evidence="8">GRF-type domain-containing protein</fullName>
    </recommendedName>
</protein>
<keyword evidence="5" id="KW-0175">Coiled coil</keyword>
<dbReference type="PROSITE" id="PS51999">
    <property type="entry name" value="ZF_GRF"/>
    <property type="match status" value="1"/>
</dbReference>
<keyword evidence="7" id="KW-0812">Transmembrane</keyword>
<dbReference type="InterPro" id="IPR010666">
    <property type="entry name" value="Znf_GRF"/>
</dbReference>
<name>A0A8T0NQP6_PANVG</name>
<feature type="compositionally biased region" description="Low complexity" evidence="6">
    <location>
        <begin position="1"/>
        <end position="21"/>
    </location>
</feature>
<sequence length="174" mass="20153">MASSSSSSRESSRSQVGSGEQQAPVPYRVGPSAYRPPVRCQCNQMAPCWTTSSDENPGRRYYRCRYGLTPGDCGFFRWIDRQATPYERPLLCDLRDAIRQMKREKAEEEQQMQLARRQLSDQMQVIQQLEKDKDELKKKMEQMELKQGKNGWLCLIYVVVVLLGLWFGLVYSAL</sequence>
<evidence type="ECO:0000256" key="7">
    <source>
        <dbReference type="SAM" id="Phobius"/>
    </source>
</evidence>
<evidence type="ECO:0000256" key="4">
    <source>
        <dbReference type="PROSITE-ProRule" id="PRU01343"/>
    </source>
</evidence>
<evidence type="ECO:0000256" key="1">
    <source>
        <dbReference type="ARBA" id="ARBA00022723"/>
    </source>
</evidence>
<keyword evidence="1" id="KW-0479">Metal-binding</keyword>
<dbReference type="Pfam" id="PF06839">
    <property type="entry name" value="Zn_ribbon_GRF"/>
    <property type="match status" value="1"/>
</dbReference>
<comment type="caution">
    <text evidence="9">The sequence shown here is derived from an EMBL/GenBank/DDBJ whole genome shotgun (WGS) entry which is preliminary data.</text>
</comment>
<evidence type="ECO:0000256" key="3">
    <source>
        <dbReference type="ARBA" id="ARBA00022833"/>
    </source>
</evidence>
<dbReference type="EMBL" id="CM029053">
    <property type="protein sequence ID" value="KAG2552271.1"/>
    <property type="molecule type" value="Genomic_DNA"/>
</dbReference>
<feature type="coiled-coil region" evidence="5">
    <location>
        <begin position="94"/>
        <end position="149"/>
    </location>
</feature>
<proteinExistence type="predicted"/>
<evidence type="ECO:0000313" key="10">
    <source>
        <dbReference type="Proteomes" id="UP000823388"/>
    </source>
</evidence>
<dbReference type="GO" id="GO:0008270">
    <property type="term" value="F:zinc ion binding"/>
    <property type="evidence" value="ECO:0007669"/>
    <property type="project" value="UniProtKB-KW"/>
</dbReference>
<keyword evidence="2 4" id="KW-0863">Zinc-finger</keyword>
<dbReference type="AlphaFoldDB" id="A0A8T0NQP6"/>
<keyword evidence="3" id="KW-0862">Zinc</keyword>
<organism evidence="9 10">
    <name type="scientific">Panicum virgatum</name>
    <name type="common">Blackwell switchgrass</name>
    <dbReference type="NCBI Taxonomy" id="38727"/>
    <lineage>
        <taxon>Eukaryota</taxon>
        <taxon>Viridiplantae</taxon>
        <taxon>Streptophyta</taxon>
        <taxon>Embryophyta</taxon>
        <taxon>Tracheophyta</taxon>
        <taxon>Spermatophyta</taxon>
        <taxon>Magnoliopsida</taxon>
        <taxon>Liliopsida</taxon>
        <taxon>Poales</taxon>
        <taxon>Poaceae</taxon>
        <taxon>PACMAD clade</taxon>
        <taxon>Panicoideae</taxon>
        <taxon>Panicodae</taxon>
        <taxon>Paniceae</taxon>
        <taxon>Panicinae</taxon>
        <taxon>Panicum</taxon>
        <taxon>Panicum sect. Hiantes</taxon>
    </lineage>
</organism>
<evidence type="ECO:0000256" key="5">
    <source>
        <dbReference type="SAM" id="Coils"/>
    </source>
</evidence>